<dbReference type="AlphaFoldDB" id="A0A7G9T3H1"/>
<dbReference type="KEGG" id="wdi:H9L19_04215"/>
<dbReference type="EMBL" id="CP060724">
    <property type="protein sequence ID" value="QNN74646.1"/>
    <property type="molecule type" value="Genomic_DNA"/>
</dbReference>
<reference evidence="2 3" key="1">
    <citation type="submission" date="2020-08" db="EMBL/GenBank/DDBJ databases">
        <title>Genome sequence of Weissella diestrammenae KACC 16890T.</title>
        <authorList>
            <person name="Hyun D.-W."/>
            <person name="Bae J.-W."/>
        </authorList>
    </citation>
    <scope>NUCLEOTIDE SEQUENCE [LARGE SCALE GENOMIC DNA]</scope>
    <source>
        <strain evidence="2 3">KACC 16890</strain>
    </source>
</reference>
<organism evidence="2 3">
    <name type="scientific">Weissella diestrammenae</name>
    <dbReference type="NCBI Taxonomy" id="1162633"/>
    <lineage>
        <taxon>Bacteria</taxon>
        <taxon>Bacillati</taxon>
        <taxon>Bacillota</taxon>
        <taxon>Bacilli</taxon>
        <taxon>Lactobacillales</taxon>
        <taxon>Lactobacillaceae</taxon>
        <taxon>Weissella</taxon>
    </lineage>
</organism>
<feature type="region of interest" description="Disordered" evidence="1">
    <location>
        <begin position="23"/>
        <end position="88"/>
    </location>
</feature>
<protein>
    <submittedName>
        <fullName evidence="2">Uncharacterized protein</fullName>
    </submittedName>
</protein>
<gene>
    <name evidence="2" type="ORF">H9L19_04215</name>
</gene>
<evidence type="ECO:0000256" key="1">
    <source>
        <dbReference type="SAM" id="MobiDB-lite"/>
    </source>
</evidence>
<feature type="compositionally biased region" description="Polar residues" evidence="1">
    <location>
        <begin position="23"/>
        <end position="33"/>
    </location>
</feature>
<evidence type="ECO:0000313" key="3">
    <source>
        <dbReference type="Proteomes" id="UP000515800"/>
    </source>
</evidence>
<sequence length="112" mass="13145">MGMLWDFFGIIMADSDVPTQLSVNRQRSNQKNEPQLEQKKMIQKVQALQRTSPNQKSQQRRRQSMMRPKSNTLSQIRRLRRDVTLGPSYQKNEATKITHQLKGWLTEGVHKP</sequence>
<evidence type="ECO:0000313" key="2">
    <source>
        <dbReference type="EMBL" id="QNN74646.1"/>
    </source>
</evidence>
<name>A0A7G9T3H1_9LACO</name>
<proteinExistence type="predicted"/>
<dbReference type="Proteomes" id="UP000515800">
    <property type="component" value="Chromosome"/>
</dbReference>
<accession>A0A7G9T3H1</accession>
<dbReference type="RefSeq" id="WP_187528481.1">
    <property type="nucleotide sequence ID" value="NZ_CP060724.1"/>
</dbReference>
<keyword evidence="3" id="KW-1185">Reference proteome</keyword>